<organism evidence="4 5">
    <name type="scientific">Phaseolus coccineus</name>
    <name type="common">Scarlet runner bean</name>
    <name type="synonym">Phaseolus multiflorus</name>
    <dbReference type="NCBI Taxonomy" id="3886"/>
    <lineage>
        <taxon>Eukaryota</taxon>
        <taxon>Viridiplantae</taxon>
        <taxon>Streptophyta</taxon>
        <taxon>Embryophyta</taxon>
        <taxon>Tracheophyta</taxon>
        <taxon>Spermatophyta</taxon>
        <taxon>Magnoliopsida</taxon>
        <taxon>eudicotyledons</taxon>
        <taxon>Gunneridae</taxon>
        <taxon>Pentapetalae</taxon>
        <taxon>rosids</taxon>
        <taxon>fabids</taxon>
        <taxon>Fabales</taxon>
        <taxon>Fabaceae</taxon>
        <taxon>Papilionoideae</taxon>
        <taxon>50 kb inversion clade</taxon>
        <taxon>NPAAA clade</taxon>
        <taxon>indigoferoid/millettioid clade</taxon>
        <taxon>Phaseoleae</taxon>
        <taxon>Phaseolus</taxon>
    </lineage>
</organism>
<protein>
    <recommendedName>
        <fullName evidence="6">WEB family protein</fullName>
    </recommendedName>
</protein>
<comment type="similarity">
    <text evidence="1">Belongs to the WEB family.</text>
</comment>
<dbReference type="Pfam" id="PF05701">
    <property type="entry name" value="WEMBL"/>
    <property type="match status" value="1"/>
</dbReference>
<dbReference type="GO" id="GO:0009904">
    <property type="term" value="P:chloroplast accumulation movement"/>
    <property type="evidence" value="ECO:0007669"/>
    <property type="project" value="TreeGrafter"/>
</dbReference>
<keyword evidence="5" id="KW-1185">Reference proteome</keyword>
<name>A0AAN9M1P9_PHACN</name>
<evidence type="ECO:0000256" key="2">
    <source>
        <dbReference type="ARBA" id="ARBA00023054"/>
    </source>
</evidence>
<gene>
    <name evidence="4" type="ORF">VNO80_21046</name>
</gene>
<dbReference type="AlphaFoldDB" id="A0AAN9M1P9"/>
<evidence type="ECO:0000313" key="5">
    <source>
        <dbReference type="Proteomes" id="UP001374584"/>
    </source>
</evidence>
<sequence length="335" mass="38995">MIEHYAHPKLHQVKRGNIRVMYKEPEREGNHGIILENAIAELAKAKEELNRAKESSMQSWLDSEPLIDELEKQKANLADAQLSENASKTATERPESQLETIHKSIKSKREDQLKTELMIQETNQTLDHMRNDMERLKLERNKAKQTLAKLRQTLHLRKQSVQTLQLTLRAVQLESDAVEESSAKVLQQIKLSENHRDVVQLTNENYYALKRRAKEKISHTNSRVSVYMEQKHAAEATHDFVLSRLNKIYSSRSWTMNKRKIMRQRYTERNTKGQDTIVEEEVTKNVSLKSSAQESLPKFKGGKLQQSRKSVSNHVKIIRKKSSILYRLRKCLYGS</sequence>
<evidence type="ECO:0008006" key="6">
    <source>
        <dbReference type="Google" id="ProtNLM"/>
    </source>
</evidence>
<proteinExistence type="inferred from homology"/>
<reference evidence="4 5" key="1">
    <citation type="submission" date="2024-01" db="EMBL/GenBank/DDBJ databases">
        <title>The genomes of 5 underutilized Papilionoideae crops provide insights into root nodulation and disease resistanc.</title>
        <authorList>
            <person name="Jiang F."/>
        </authorList>
    </citation>
    <scope>NUCLEOTIDE SEQUENCE [LARGE SCALE GENOMIC DNA]</scope>
    <source>
        <strain evidence="4">JINMINGXINNONG_FW02</strain>
        <tissue evidence="4">Leaves</tissue>
    </source>
</reference>
<dbReference type="GO" id="GO:0005829">
    <property type="term" value="C:cytosol"/>
    <property type="evidence" value="ECO:0007669"/>
    <property type="project" value="TreeGrafter"/>
</dbReference>
<dbReference type="InterPro" id="IPR008545">
    <property type="entry name" value="Web"/>
</dbReference>
<dbReference type="GO" id="GO:0009903">
    <property type="term" value="P:chloroplast avoidance movement"/>
    <property type="evidence" value="ECO:0007669"/>
    <property type="project" value="TreeGrafter"/>
</dbReference>
<evidence type="ECO:0000313" key="4">
    <source>
        <dbReference type="EMBL" id="KAK7346525.1"/>
    </source>
</evidence>
<evidence type="ECO:0000256" key="1">
    <source>
        <dbReference type="ARBA" id="ARBA00005485"/>
    </source>
</evidence>
<comment type="caution">
    <text evidence="4">The sequence shown here is derived from an EMBL/GenBank/DDBJ whole genome shotgun (WGS) entry which is preliminary data.</text>
</comment>
<dbReference type="PANTHER" id="PTHR32054:SF70">
    <property type="entry name" value="OS07G0620100 PROTEIN"/>
    <property type="match status" value="1"/>
</dbReference>
<feature type="coiled-coil region" evidence="3">
    <location>
        <begin position="119"/>
        <end position="153"/>
    </location>
</feature>
<evidence type="ECO:0000256" key="3">
    <source>
        <dbReference type="SAM" id="Coils"/>
    </source>
</evidence>
<dbReference type="Proteomes" id="UP001374584">
    <property type="component" value="Unassembled WGS sequence"/>
</dbReference>
<dbReference type="EMBL" id="JAYMYR010000008">
    <property type="protein sequence ID" value="KAK7346525.1"/>
    <property type="molecule type" value="Genomic_DNA"/>
</dbReference>
<keyword evidence="2 3" id="KW-0175">Coiled coil</keyword>
<dbReference type="PANTHER" id="PTHR32054">
    <property type="entry name" value="HEAVY CHAIN, PUTATIVE, EXPRESSED-RELATED-RELATED"/>
    <property type="match status" value="1"/>
</dbReference>
<accession>A0AAN9M1P9</accession>